<reference evidence="1 2" key="1">
    <citation type="journal article" date="2018" name="Sci. Rep.">
        <title>Genomic signatures of local adaptation to the degree of environmental predictability in rotifers.</title>
        <authorList>
            <person name="Franch-Gras L."/>
            <person name="Hahn C."/>
            <person name="Garcia-Roger E.M."/>
            <person name="Carmona M.J."/>
            <person name="Serra M."/>
            <person name="Gomez A."/>
        </authorList>
    </citation>
    <scope>NUCLEOTIDE SEQUENCE [LARGE SCALE GENOMIC DNA]</scope>
    <source>
        <strain evidence="1">HYR1</strain>
    </source>
</reference>
<protein>
    <submittedName>
        <fullName evidence="1">Uncharacterized protein</fullName>
    </submittedName>
</protein>
<sequence length="66" mass="7500">MMMVVLIESLWNNISKSELAIIHFDHVINVSLKTCILLFIELECWPLAPNYSVILASSHDNISCIL</sequence>
<gene>
    <name evidence="1" type="ORF">BpHYR1_018695</name>
</gene>
<organism evidence="1 2">
    <name type="scientific">Brachionus plicatilis</name>
    <name type="common">Marine rotifer</name>
    <name type="synonym">Brachionus muelleri</name>
    <dbReference type="NCBI Taxonomy" id="10195"/>
    <lineage>
        <taxon>Eukaryota</taxon>
        <taxon>Metazoa</taxon>
        <taxon>Spiralia</taxon>
        <taxon>Gnathifera</taxon>
        <taxon>Rotifera</taxon>
        <taxon>Eurotatoria</taxon>
        <taxon>Monogononta</taxon>
        <taxon>Pseudotrocha</taxon>
        <taxon>Ploima</taxon>
        <taxon>Brachionidae</taxon>
        <taxon>Brachionus</taxon>
    </lineage>
</organism>
<evidence type="ECO:0000313" key="1">
    <source>
        <dbReference type="EMBL" id="RNA31044.1"/>
    </source>
</evidence>
<proteinExistence type="predicted"/>
<accession>A0A3M7S5D8</accession>
<evidence type="ECO:0000313" key="2">
    <source>
        <dbReference type="Proteomes" id="UP000276133"/>
    </source>
</evidence>
<dbReference type="Proteomes" id="UP000276133">
    <property type="component" value="Unassembled WGS sequence"/>
</dbReference>
<keyword evidence="2" id="KW-1185">Reference proteome</keyword>
<dbReference type="EMBL" id="REGN01002003">
    <property type="protein sequence ID" value="RNA31044.1"/>
    <property type="molecule type" value="Genomic_DNA"/>
</dbReference>
<dbReference type="AlphaFoldDB" id="A0A3M7S5D8"/>
<comment type="caution">
    <text evidence="1">The sequence shown here is derived from an EMBL/GenBank/DDBJ whole genome shotgun (WGS) entry which is preliminary data.</text>
</comment>
<name>A0A3M7S5D8_BRAPC</name>